<feature type="compositionally biased region" description="Acidic residues" evidence="4">
    <location>
        <begin position="46"/>
        <end position="59"/>
    </location>
</feature>
<dbReference type="SUPFAM" id="SSF56281">
    <property type="entry name" value="Metallo-hydrolase/oxidoreductase"/>
    <property type="match status" value="1"/>
</dbReference>
<keyword evidence="3" id="KW-0268">Exocytosis</keyword>
<keyword evidence="2" id="KW-0813">Transport</keyword>
<protein>
    <submittedName>
        <fullName evidence="6">Exocyst complex component EXO84C</fullName>
    </submittedName>
</protein>
<dbReference type="InterPro" id="IPR036866">
    <property type="entry name" value="RibonucZ/Hydroxyglut_hydro"/>
</dbReference>
<accession>A0ABQ5F072</accession>
<reference evidence="6" key="2">
    <citation type="submission" date="2022-01" db="EMBL/GenBank/DDBJ databases">
        <authorList>
            <person name="Yamashiro T."/>
            <person name="Shiraishi A."/>
            <person name="Satake H."/>
            <person name="Nakayama K."/>
        </authorList>
    </citation>
    <scope>NUCLEOTIDE SEQUENCE</scope>
</reference>
<gene>
    <name evidence="6" type="ORF">Tco_0991770</name>
</gene>
<feature type="region of interest" description="Disordered" evidence="4">
    <location>
        <begin position="1"/>
        <end position="23"/>
    </location>
</feature>
<evidence type="ECO:0000256" key="1">
    <source>
        <dbReference type="ARBA" id="ARBA00007210"/>
    </source>
</evidence>
<reference evidence="6" key="1">
    <citation type="journal article" date="2022" name="Int. J. Mol. Sci.">
        <title>Draft Genome of Tanacetum Coccineum: Genomic Comparison of Closely Related Tanacetum-Family Plants.</title>
        <authorList>
            <person name="Yamashiro T."/>
            <person name="Shiraishi A."/>
            <person name="Nakayama K."/>
            <person name="Satake H."/>
        </authorList>
    </citation>
    <scope>NUCLEOTIDE SEQUENCE</scope>
</reference>
<dbReference type="InterPro" id="IPR033961">
    <property type="entry name" value="Exo84"/>
</dbReference>
<name>A0ABQ5F072_9ASTR</name>
<dbReference type="Proteomes" id="UP001151760">
    <property type="component" value="Unassembled WGS sequence"/>
</dbReference>
<evidence type="ECO:0000256" key="2">
    <source>
        <dbReference type="ARBA" id="ARBA00022448"/>
    </source>
</evidence>
<dbReference type="SUPFAM" id="SSF74788">
    <property type="entry name" value="Cullin repeat-like"/>
    <property type="match status" value="1"/>
</dbReference>
<dbReference type="Gene3D" id="3.60.15.10">
    <property type="entry name" value="Ribonuclease Z/Hydroxyacylglutathione hydrolase-like"/>
    <property type="match status" value="1"/>
</dbReference>
<sequence>MATRGRKKAIAEPTPPARDPRDVETIEMLQQRIQELEFQQLQQDSSAEDTETESSETESEPIIWDIGDEEEEYPFINKHLCFQEEPIMLVEEDSCPVYDTDNEEEESMPVYDTDIEDVIEEEEGFVGKGGIGREEENIEDDVVVANDICSSIIQTTLNVDVEEDINTKSHELMLFGKSIIIKILGTGMDTQDTSPLVLLFFYKQRFIFNAGEGLQRFCTEHKIKLSKIDYMFLSRVCSETAGGLPGLLLTLAGNGEEGISVNVWGPSDINYLVDAMKSFIPNVAMVHSRCFGPSPKSDKFSLDNPGNFHDQLKLIDDEVVKITSILLQPENHGLKEDENTFKSSDISILFVCELLEIRGKFDLEKEILCAQSLDTYYADIPRHQMKNIEILILQLSVRVLARLLKRKSLIEEQLIQVIDQTLISAADLKMAVSGLLKLGKGPPAHQLFLKAKGARLQKSINVFLPSYPCYPETFSATLSNLAERQIELFVRLVKENAPSSETVSALHSASVCVQASLNHRAALEPQGLRLLKVLLVLLQPYMDEVLELNFKRARKLVFDFSGNNDIMPLSPHLASPLSTFAITSDGLLVDNDTRFIFKVKVLMELKEAVPFKAETDSQQLALMGTAFTIAEELLLMVMSSIWSILNESKEAGGGVNDDIALLMKQNDKTSFCQAGEDDAGTLDRNVNLVEYLEF</sequence>
<comment type="similarity">
    <text evidence="1">Belongs to the EXO84 family.</text>
</comment>
<dbReference type="EMBL" id="BQNB010016870">
    <property type="protein sequence ID" value="GJT56716.1"/>
    <property type="molecule type" value="Genomic_DNA"/>
</dbReference>
<evidence type="ECO:0000256" key="3">
    <source>
        <dbReference type="ARBA" id="ARBA00022483"/>
    </source>
</evidence>
<evidence type="ECO:0000256" key="4">
    <source>
        <dbReference type="SAM" id="MobiDB-lite"/>
    </source>
</evidence>
<evidence type="ECO:0000313" key="7">
    <source>
        <dbReference type="Proteomes" id="UP001151760"/>
    </source>
</evidence>
<dbReference type="InterPro" id="IPR027794">
    <property type="entry name" value="tRNase_Z_dom"/>
</dbReference>
<evidence type="ECO:0000313" key="6">
    <source>
        <dbReference type="EMBL" id="GJT56716.1"/>
    </source>
</evidence>
<evidence type="ECO:0000259" key="5">
    <source>
        <dbReference type="Pfam" id="PF13691"/>
    </source>
</evidence>
<comment type="caution">
    <text evidence="6">The sequence shown here is derived from an EMBL/GenBank/DDBJ whole genome shotgun (WGS) entry which is preliminary data.</text>
</comment>
<organism evidence="6 7">
    <name type="scientific">Tanacetum coccineum</name>
    <dbReference type="NCBI Taxonomy" id="301880"/>
    <lineage>
        <taxon>Eukaryota</taxon>
        <taxon>Viridiplantae</taxon>
        <taxon>Streptophyta</taxon>
        <taxon>Embryophyta</taxon>
        <taxon>Tracheophyta</taxon>
        <taxon>Spermatophyta</taxon>
        <taxon>Magnoliopsida</taxon>
        <taxon>eudicotyledons</taxon>
        <taxon>Gunneridae</taxon>
        <taxon>Pentapetalae</taxon>
        <taxon>asterids</taxon>
        <taxon>campanulids</taxon>
        <taxon>Asterales</taxon>
        <taxon>Asteraceae</taxon>
        <taxon>Asteroideae</taxon>
        <taxon>Anthemideae</taxon>
        <taxon>Anthemidinae</taxon>
        <taxon>Tanacetum</taxon>
    </lineage>
</organism>
<dbReference type="Pfam" id="PF13691">
    <property type="entry name" value="Lactamase_B_4"/>
    <property type="match status" value="1"/>
</dbReference>
<dbReference type="PANTHER" id="PTHR21426:SF2">
    <property type="entry name" value="EXOCYST COMPLEX COMPONENT EXO84C"/>
    <property type="match status" value="1"/>
</dbReference>
<dbReference type="PANTHER" id="PTHR21426">
    <property type="entry name" value="EXOCYST COMPLEX COMPONENT 8"/>
    <property type="match status" value="1"/>
</dbReference>
<proteinExistence type="inferred from homology"/>
<dbReference type="InterPro" id="IPR016159">
    <property type="entry name" value="Cullin_repeat-like_dom_sf"/>
</dbReference>
<feature type="domain" description="tRNase Z endonuclease" evidence="5">
    <location>
        <begin position="187"/>
        <end position="243"/>
    </location>
</feature>
<keyword evidence="7" id="KW-1185">Reference proteome</keyword>
<feature type="region of interest" description="Disordered" evidence="4">
    <location>
        <begin position="35"/>
        <end position="61"/>
    </location>
</feature>